<keyword evidence="2" id="KW-1185">Reference proteome</keyword>
<evidence type="ECO:0000313" key="1">
    <source>
        <dbReference type="EMBL" id="KAH7861619.1"/>
    </source>
</evidence>
<dbReference type="EMBL" id="CM037154">
    <property type="protein sequence ID" value="KAH7861619.1"/>
    <property type="molecule type" value="Genomic_DNA"/>
</dbReference>
<evidence type="ECO:0000313" key="2">
    <source>
        <dbReference type="Proteomes" id="UP000828048"/>
    </source>
</evidence>
<sequence>MSSSAASQAMLVNQGLIYDPDQAHEDHQMMTMSTTQMGFFSFPPNMSLLFPLPNILPITNTSDHQSLKTLISATSTANPSFFTPDDDDDGDDDDQTLLLSTKQRYSEEDHIVKSGDFKFGAGGPQLSLQRSSSANLWAWGEVNECMSNVSKRSSSTASYYNGGDEHLGVVSAMKMKKKINMKARRKVREPRFCFKTMSDVDVLDDGYKWRKYGQKVVKNTQHPRSYYRCTQDNCRVKKRVERLAEDPRMVITTYEGRHAHSPSQDEDDSHAPSSQLDNFFF</sequence>
<comment type="caution">
    <text evidence="1">The sequence shown here is derived from an EMBL/GenBank/DDBJ whole genome shotgun (WGS) entry which is preliminary data.</text>
</comment>
<dbReference type="Proteomes" id="UP000828048">
    <property type="component" value="Chromosome 4"/>
</dbReference>
<name>A0ACB7Z7B6_9ERIC</name>
<protein>
    <submittedName>
        <fullName evidence="1">Uncharacterized protein</fullName>
    </submittedName>
</protein>
<organism evidence="1 2">
    <name type="scientific">Vaccinium darrowii</name>
    <dbReference type="NCBI Taxonomy" id="229202"/>
    <lineage>
        <taxon>Eukaryota</taxon>
        <taxon>Viridiplantae</taxon>
        <taxon>Streptophyta</taxon>
        <taxon>Embryophyta</taxon>
        <taxon>Tracheophyta</taxon>
        <taxon>Spermatophyta</taxon>
        <taxon>Magnoliopsida</taxon>
        <taxon>eudicotyledons</taxon>
        <taxon>Gunneridae</taxon>
        <taxon>Pentapetalae</taxon>
        <taxon>asterids</taxon>
        <taxon>Ericales</taxon>
        <taxon>Ericaceae</taxon>
        <taxon>Vaccinioideae</taxon>
        <taxon>Vaccinieae</taxon>
        <taxon>Vaccinium</taxon>
    </lineage>
</organism>
<reference evidence="1 2" key="1">
    <citation type="journal article" date="2021" name="Hortic Res">
        <title>High-quality reference genome and annotation aids understanding of berry development for evergreen blueberry (Vaccinium darrowii).</title>
        <authorList>
            <person name="Yu J."/>
            <person name="Hulse-Kemp A.M."/>
            <person name="Babiker E."/>
            <person name="Staton M."/>
        </authorList>
    </citation>
    <scope>NUCLEOTIDE SEQUENCE [LARGE SCALE GENOMIC DNA]</scope>
    <source>
        <strain evidence="2">cv. NJ 8807/NJ 8810</strain>
        <tissue evidence="1">Young leaf</tissue>
    </source>
</reference>
<gene>
    <name evidence="1" type="ORF">Vadar_028476</name>
</gene>
<proteinExistence type="predicted"/>
<accession>A0ACB7Z7B6</accession>